<evidence type="ECO:0000313" key="14">
    <source>
        <dbReference type="Proteomes" id="UP000199652"/>
    </source>
</evidence>
<comment type="catalytic activity">
    <reaction evidence="4">
        <text>2-phenylacetate + ATP + CoA = phenylacetyl-CoA + AMP + diphosphate</text>
        <dbReference type="Rhea" id="RHEA:20956"/>
        <dbReference type="ChEBI" id="CHEBI:18401"/>
        <dbReference type="ChEBI" id="CHEBI:30616"/>
        <dbReference type="ChEBI" id="CHEBI:33019"/>
        <dbReference type="ChEBI" id="CHEBI:57287"/>
        <dbReference type="ChEBI" id="CHEBI:57390"/>
        <dbReference type="ChEBI" id="CHEBI:456215"/>
        <dbReference type="EC" id="6.2.1.30"/>
    </reaction>
    <physiologicalReaction direction="left-to-right" evidence="4">
        <dbReference type="Rhea" id="RHEA:20957"/>
    </physiologicalReaction>
</comment>
<dbReference type="InterPro" id="IPR051414">
    <property type="entry name" value="Adenylate-forming_Reductase"/>
</dbReference>
<accession>A0A1H3GB42</accession>
<name>A0A1H3GB42_EUBBA</name>
<evidence type="ECO:0000256" key="7">
    <source>
        <dbReference type="ARBA" id="ARBA00066629"/>
    </source>
</evidence>
<keyword evidence="14" id="KW-1185">Reference proteome</keyword>
<dbReference type="GO" id="GO:0010124">
    <property type="term" value="P:phenylacetate catabolic process"/>
    <property type="evidence" value="ECO:0007669"/>
    <property type="project" value="UniProtKB-UniRule"/>
</dbReference>
<evidence type="ECO:0000256" key="2">
    <source>
        <dbReference type="ARBA" id="ARBA00022598"/>
    </source>
</evidence>
<dbReference type="Gene3D" id="3.30.300.30">
    <property type="match status" value="1"/>
</dbReference>
<comment type="pathway">
    <text evidence="5 10">Aromatic compound metabolism; phenylacetate degradation.</text>
</comment>
<organism evidence="13 14">
    <name type="scientific">Eubacterium barkeri</name>
    <name type="common">Clostridium barkeri</name>
    <dbReference type="NCBI Taxonomy" id="1528"/>
    <lineage>
        <taxon>Bacteria</taxon>
        <taxon>Bacillati</taxon>
        <taxon>Bacillota</taxon>
        <taxon>Clostridia</taxon>
        <taxon>Eubacteriales</taxon>
        <taxon>Eubacteriaceae</taxon>
        <taxon>Eubacterium</taxon>
    </lineage>
</organism>
<dbReference type="PANTHER" id="PTHR43439">
    <property type="entry name" value="PHENYLACETATE-COENZYME A LIGASE"/>
    <property type="match status" value="1"/>
</dbReference>
<keyword evidence="2 10" id="KW-0436">Ligase</keyword>
<dbReference type="OrthoDB" id="580775at2"/>
<dbReference type="InterPro" id="IPR000873">
    <property type="entry name" value="AMP-dep_synth/lig_dom"/>
</dbReference>
<dbReference type="Proteomes" id="UP000199652">
    <property type="component" value="Unassembled WGS sequence"/>
</dbReference>
<reference evidence="14" key="1">
    <citation type="submission" date="2016-10" db="EMBL/GenBank/DDBJ databases">
        <authorList>
            <person name="Varghese N."/>
            <person name="Submissions S."/>
        </authorList>
    </citation>
    <scope>NUCLEOTIDE SEQUENCE [LARGE SCALE GENOMIC DNA]</scope>
    <source>
        <strain evidence="14">VPI 5359</strain>
    </source>
</reference>
<protein>
    <recommendedName>
        <fullName evidence="8 10">Phenylacetate-coenzyme A ligase</fullName>
        <ecNumber evidence="7 10">6.2.1.30</ecNumber>
    </recommendedName>
    <alternativeName>
        <fullName evidence="9 10">Phenylacetyl-CoA ligase</fullName>
    </alternativeName>
</protein>
<evidence type="ECO:0000259" key="12">
    <source>
        <dbReference type="Pfam" id="PF14535"/>
    </source>
</evidence>
<evidence type="ECO:0000256" key="6">
    <source>
        <dbReference type="ARBA" id="ARBA00061566"/>
    </source>
</evidence>
<dbReference type="InterPro" id="IPR045851">
    <property type="entry name" value="AMP-bd_C_sf"/>
</dbReference>
<feature type="domain" description="AMP-dependent ligase C-terminal" evidence="12">
    <location>
        <begin position="334"/>
        <end position="430"/>
    </location>
</feature>
<comment type="function">
    <text evidence="10">Catalyzes the activation of phenylacetic acid (PA) to phenylacetyl-CoA (PA-CoA).</text>
</comment>
<dbReference type="PANTHER" id="PTHR43439:SF1">
    <property type="entry name" value="PHENYLACETATE-COENZYME A LIGASE"/>
    <property type="match status" value="1"/>
</dbReference>
<dbReference type="GO" id="GO:0047475">
    <property type="term" value="F:phenylacetate-CoA ligase activity"/>
    <property type="evidence" value="ECO:0007669"/>
    <property type="project" value="UniProtKB-EC"/>
</dbReference>
<dbReference type="STRING" id="1528.SAMN04488579_11341"/>
<dbReference type="GO" id="GO:0000166">
    <property type="term" value="F:nucleotide binding"/>
    <property type="evidence" value="ECO:0007669"/>
    <property type="project" value="UniProtKB-KW"/>
</dbReference>
<evidence type="ECO:0000259" key="11">
    <source>
        <dbReference type="Pfam" id="PF00501"/>
    </source>
</evidence>
<dbReference type="FunFam" id="3.30.300.30:FF:000019">
    <property type="entry name" value="Phenylacetate-coenzyme A ligase"/>
    <property type="match status" value="1"/>
</dbReference>
<dbReference type="RefSeq" id="WP_090245516.1">
    <property type="nucleotide sequence ID" value="NZ_FNOU01000013.1"/>
</dbReference>
<dbReference type="Pfam" id="PF00501">
    <property type="entry name" value="AMP-binding"/>
    <property type="match status" value="1"/>
</dbReference>
<dbReference type="EMBL" id="FNOU01000013">
    <property type="protein sequence ID" value="SDY00265.1"/>
    <property type="molecule type" value="Genomic_DNA"/>
</dbReference>
<dbReference type="AlphaFoldDB" id="A0A1H3GB42"/>
<proteinExistence type="inferred from homology"/>
<sequence>MYWNKTYECMPREQLEELQLDRLKKMVNRIFHQVPFYREKFQEMGIDPGVVQSLDDLKQLPFTKKTDLRDNYPYGLFAEPLSKIVRIHASSGTTGKPTVVGYTRNDLAMWSECAARSLVCAGADANSVVQNSYGYGLFTGGLGIHGGAERLGASIIPMSGGNTQKQLMLMRDFGTTHLTCTPSYASFLGEALADAGVDTDKMPLRAGIFGAEPWSENMRRDIEKKLNIKAHDIYGLSEICGPGVAIECQEQEGLHMWEDNFIPEIIDPRTLEVLPDGETGELVITTITKEGIPLLRYRTRDITHIIAEPCACGRTHRRIARITGRSDDMLIIRGVNVFPSQIESAMLDIGEIEPHYQLIVRREGTLDTLEIKVELSDSLSLNTISELEGIERRLKERIHSIIGISAKIMLVEPKSLPRSEGKAQRVVDLRNI</sequence>
<evidence type="ECO:0000256" key="8">
    <source>
        <dbReference type="ARBA" id="ARBA00068695"/>
    </source>
</evidence>
<dbReference type="InterPro" id="IPR028154">
    <property type="entry name" value="AMP-dep_Lig_C"/>
</dbReference>
<evidence type="ECO:0000256" key="9">
    <source>
        <dbReference type="ARBA" id="ARBA00075111"/>
    </source>
</evidence>
<dbReference type="UniPathway" id="UPA00930"/>
<dbReference type="CDD" id="cd05913">
    <property type="entry name" value="PaaK"/>
    <property type="match status" value="1"/>
</dbReference>
<keyword evidence="3 10" id="KW-0547">Nucleotide-binding</keyword>
<dbReference type="SUPFAM" id="SSF56801">
    <property type="entry name" value="Acetyl-CoA synthetase-like"/>
    <property type="match status" value="1"/>
</dbReference>
<evidence type="ECO:0000256" key="1">
    <source>
        <dbReference type="ARBA" id="ARBA00011245"/>
    </source>
</evidence>
<comment type="similarity">
    <text evidence="6 10">Belongs to the phenylacetyl-CoA ligase family.</text>
</comment>
<dbReference type="EC" id="6.2.1.30" evidence="7 10"/>
<feature type="domain" description="AMP-dependent synthetase/ligase" evidence="11">
    <location>
        <begin position="87"/>
        <end position="285"/>
    </location>
</feature>
<evidence type="ECO:0000313" key="13">
    <source>
        <dbReference type="EMBL" id="SDY00265.1"/>
    </source>
</evidence>
<evidence type="ECO:0000256" key="5">
    <source>
        <dbReference type="ARBA" id="ARBA00060591"/>
    </source>
</evidence>
<dbReference type="FunFam" id="3.40.50.12780:FF:000016">
    <property type="entry name" value="Phenylacetate-coenzyme A ligase"/>
    <property type="match status" value="1"/>
</dbReference>
<dbReference type="Gene3D" id="3.40.50.12780">
    <property type="entry name" value="N-terminal domain of ligase-like"/>
    <property type="match status" value="1"/>
</dbReference>
<dbReference type="PIRSF" id="PIRSF006444">
    <property type="entry name" value="PaaK"/>
    <property type="match status" value="1"/>
</dbReference>
<dbReference type="InterPro" id="IPR011880">
    <property type="entry name" value="PA_CoA_ligase"/>
</dbReference>
<dbReference type="Pfam" id="PF14535">
    <property type="entry name" value="AMP-binding_C_2"/>
    <property type="match status" value="1"/>
</dbReference>
<gene>
    <name evidence="13" type="ORF">SAMN04488579_11341</name>
</gene>
<dbReference type="InterPro" id="IPR042099">
    <property type="entry name" value="ANL_N_sf"/>
</dbReference>
<evidence type="ECO:0000256" key="10">
    <source>
        <dbReference type="PIRNR" id="PIRNR006444"/>
    </source>
</evidence>
<evidence type="ECO:0000256" key="3">
    <source>
        <dbReference type="ARBA" id="ARBA00022741"/>
    </source>
</evidence>
<comment type="subunit">
    <text evidence="1">Monomer.</text>
</comment>
<evidence type="ECO:0000256" key="4">
    <source>
        <dbReference type="ARBA" id="ARBA00050450"/>
    </source>
</evidence>